<dbReference type="EMBL" id="JAUEPT010000073">
    <property type="protein sequence ID" value="KAK0434189.1"/>
    <property type="molecule type" value="Genomic_DNA"/>
</dbReference>
<dbReference type="PANTHER" id="PTHR15032">
    <property type="entry name" value="N-ACYL-PHOSPHATIDYLETHANOLAMINE-HYDROLYZING PHOSPHOLIPASE D"/>
    <property type="match status" value="1"/>
</dbReference>
<dbReference type="AlphaFoldDB" id="A0AA39J286"/>
<feature type="non-terminal residue" evidence="1">
    <location>
        <position position="1"/>
    </location>
</feature>
<accession>A0AA39J286</accession>
<organism evidence="1 2">
    <name type="scientific">Armillaria borealis</name>
    <dbReference type="NCBI Taxonomy" id="47425"/>
    <lineage>
        <taxon>Eukaryota</taxon>
        <taxon>Fungi</taxon>
        <taxon>Dikarya</taxon>
        <taxon>Basidiomycota</taxon>
        <taxon>Agaricomycotina</taxon>
        <taxon>Agaricomycetes</taxon>
        <taxon>Agaricomycetidae</taxon>
        <taxon>Agaricales</taxon>
        <taxon>Marasmiineae</taxon>
        <taxon>Physalacriaceae</taxon>
        <taxon>Armillaria</taxon>
    </lineage>
</organism>
<dbReference type="GO" id="GO:0070290">
    <property type="term" value="F:N-acylphosphatidylethanolamine-specific phospholipase D activity"/>
    <property type="evidence" value="ECO:0007669"/>
    <property type="project" value="TreeGrafter"/>
</dbReference>
<evidence type="ECO:0000313" key="1">
    <source>
        <dbReference type="EMBL" id="KAK0434189.1"/>
    </source>
</evidence>
<evidence type="ECO:0000313" key="2">
    <source>
        <dbReference type="Proteomes" id="UP001175226"/>
    </source>
</evidence>
<dbReference type="Gene3D" id="3.60.15.10">
    <property type="entry name" value="Ribonuclease Z/Hydroxyacylglutathione hydrolase-like"/>
    <property type="match status" value="1"/>
</dbReference>
<dbReference type="GO" id="GO:0005737">
    <property type="term" value="C:cytoplasm"/>
    <property type="evidence" value="ECO:0007669"/>
    <property type="project" value="TreeGrafter"/>
</dbReference>
<protein>
    <submittedName>
        <fullName evidence="1">Uncharacterized protein</fullName>
    </submittedName>
</protein>
<keyword evidence="2" id="KW-1185">Reference proteome</keyword>
<reference evidence="1" key="1">
    <citation type="submission" date="2023-06" db="EMBL/GenBank/DDBJ databases">
        <authorList>
            <consortium name="Lawrence Berkeley National Laboratory"/>
            <person name="Ahrendt S."/>
            <person name="Sahu N."/>
            <person name="Indic B."/>
            <person name="Wong-Bajracharya J."/>
            <person name="Merenyi Z."/>
            <person name="Ke H.-M."/>
            <person name="Monk M."/>
            <person name="Kocsube S."/>
            <person name="Drula E."/>
            <person name="Lipzen A."/>
            <person name="Balint B."/>
            <person name="Henrissat B."/>
            <person name="Andreopoulos B."/>
            <person name="Martin F.M."/>
            <person name="Harder C.B."/>
            <person name="Rigling D."/>
            <person name="Ford K.L."/>
            <person name="Foster G.D."/>
            <person name="Pangilinan J."/>
            <person name="Papanicolaou A."/>
            <person name="Barry K."/>
            <person name="LaButti K."/>
            <person name="Viragh M."/>
            <person name="Koriabine M."/>
            <person name="Yan M."/>
            <person name="Riley R."/>
            <person name="Champramary S."/>
            <person name="Plett K.L."/>
            <person name="Tsai I.J."/>
            <person name="Slot J."/>
            <person name="Sipos G."/>
            <person name="Plett J."/>
            <person name="Nagy L.G."/>
            <person name="Grigoriev I.V."/>
        </authorList>
    </citation>
    <scope>NUCLEOTIDE SEQUENCE</scope>
    <source>
        <strain evidence="1">FPL87.14</strain>
    </source>
</reference>
<dbReference type="InterPro" id="IPR036866">
    <property type="entry name" value="RibonucZ/Hydroxyglut_hydro"/>
</dbReference>
<sequence length="236" mass="26666">IKATWFGHACFIVEFLRRDTRVPTRGSRMLFDLAFSDRCMPSQLLGSKRYTELLCKIEDILDVYAVVISHDHDDNTHPQTTTRSTLLKQAPTPHIVAPLGDEKYFESTGISSLHWSRARRVEIPSTLFKLTCILAQHFTEGLSASDTGYRSLKDREDEAERLVCPAFKEIGLGERLGGFDLAMIHIRYVQFLLVIHCAPQDGVCIFSVIRGGMPSRCIGGLWLMWLISSSDYSDPI</sequence>
<dbReference type="SUPFAM" id="SSF56281">
    <property type="entry name" value="Metallo-hydrolase/oxidoreductase"/>
    <property type="match status" value="1"/>
</dbReference>
<name>A0AA39J286_9AGAR</name>
<dbReference type="GO" id="GO:0070292">
    <property type="term" value="P:N-acylphosphatidylethanolamine metabolic process"/>
    <property type="evidence" value="ECO:0007669"/>
    <property type="project" value="TreeGrafter"/>
</dbReference>
<proteinExistence type="predicted"/>
<comment type="caution">
    <text evidence="1">The sequence shown here is derived from an EMBL/GenBank/DDBJ whole genome shotgun (WGS) entry which is preliminary data.</text>
</comment>
<gene>
    <name evidence="1" type="ORF">EV421DRAFT_1717755</name>
</gene>
<dbReference type="PANTHER" id="PTHR15032:SF4">
    <property type="entry name" value="N-ACYL-PHOSPHATIDYLETHANOLAMINE-HYDROLYZING PHOSPHOLIPASE D"/>
    <property type="match status" value="1"/>
</dbReference>
<dbReference type="Proteomes" id="UP001175226">
    <property type="component" value="Unassembled WGS sequence"/>
</dbReference>
<dbReference type="GO" id="GO:0070291">
    <property type="term" value="P:N-acylethanolamine metabolic process"/>
    <property type="evidence" value="ECO:0007669"/>
    <property type="project" value="TreeGrafter"/>
</dbReference>